<gene>
    <name evidence="2" type="ORF">LIER_12928</name>
</gene>
<protein>
    <submittedName>
        <fullName evidence="2">Uncharacterized protein</fullName>
    </submittedName>
</protein>
<dbReference type="AlphaFoldDB" id="A0AAV3PVM6"/>
<feature type="compositionally biased region" description="Polar residues" evidence="1">
    <location>
        <begin position="17"/>
        <end position="33"/>
    </location>
</feature>
<keyword evidence="3" id="KW-1185">Reference proteome</keyword>
<name>A0AAV3PVM6_LITER</name>
<dbReference type="EMBL" id="BAABME010002550">
    <property type="protein sequence ID" value="GAA0155131.1"/>
    <property type="molecule type" value="Genomic_DNA"/>
</dbReference>
<sequence>MSNPPTSTPPNGPQGPINSSNGPEGPINSSNVDSPSSLPDALLLYLPSKVPLSTNAKNSVSIELTYDNYPS</sequence>
<feature type="compositionally biased region" description="Pro residues" evidence="1">
    <location>
        <begin position="1"/>
        <end position="13"/>
    </location>
</feature>
<organism evidence="2 3">
    <name type="scientific">Lithospermum erythrorhizon</name>
    <name type="common">Purple gromwell</name>
    <name type="synonym">Lithospermum officinale var. erythrorhizon</name>
    <dbReference type="NCBI Taxonomy" id="34254"/>
    <lineage>
        <taxon>Eukaryota</taxon>
        <taxon>Viridiplantae</taxon>
        <taxon>Streptophyta</taxon>
        <taxon>Embryophyta</taxon>
        <taxon>Tracheophyta</taxon>
        <taxon>Spermatophyta</taxon>
        <taxon>Magnoliopsida</taxon>
        <taxon>eudicotyledons</taxon>
        <taxon>Gunneridae</taxon>
        <taxon>Pentapetalae</taxon>
        <taxon>asterids</taxon>
        <taxon>lamiids</taxon>
        <taxon>Boraginales</taxon>
        <taxon>Boraginaceae</taxon>
        <taxon>Boraginoideae</taxon>
        <taxon>Lithospermeae</taxon>
        <taxon>Lithospermum</taxon>
    </lineage>
</organism>
<feature type="region of interest" description="Disordered" evidence="1">
    <location>
        <begin position="1"/>
        <end position="39"/>
    </location>
</feature>
<accession>A0AAV3PVM6</accession>
<evidence type="ECO:0000256" key="1">
    <source>
        <dbReference type="SAM" id="MobiDB-lite"/>
    </source>
</evidence>
<evidence type="ECO:0000313" key="2">
    <source>
        <dbReference type="EMBL" id="GAA0155131.1"/>
    </source>
</evidence>
<comment type="caution">
    <text evidence="2">The sequence shown here is derived from an EMBL/GenBank/DDBJ whole genome shotgun (WGS) entry which is preliminary data.</text>
</comment>
<dbReference type="Proteomes" id="UP001454036">
    <property type="component" value="Unassembled WGS sequence"/>
</dbReference>
<evidence type="ECO:0000313" key="3">
    <source>
        <dbReference type="Proteomes" id="UP001454036"/>
    </source>
</evidence>
<reference evidence="2 3" key="1">
    <citation type="submission" date="2024-01" db="EMBL/GenBank/DDBJ databases">
        <title>The complete chloroplast genome sequence of Lithospermum erythrorhizon: insights into the phylogenetic relationship among Boraginaceae species and the maternal lineages of purple gromwells.</title>
        <authorList>
            <person name="Okada T."/>
            <person name="Watanabe K."/>
        </authorList>
    </citation>
    <scope>NUCLEOTIDE SEQUENCE [LARGE SCALE GENOMIC DNA]</scope>
</reference>
<proteinExistence type="predicted"/>